<keyword evidence="1" id="KW-0812">Transmembrane</keyword>
<feature type="transmembrane region" description="Helical" evidence="1">
    <location>
        <begin position="43"/>
        <end position="66"/>
    </location>
</feature>
<gene>
    <name evidence="2" type="ORF">A3B19_02075</name>
</gene>
<organism evidence="2 3">
    <name type="scientific">Candidatus Giovannonibacteria bacterium RIFCSPLOWO2_01_FULL_46_32</name>
    <dbReference type="NCBI Taxonomy" id="1798353"/>
    <lineage>
        <taxon>Bacteria</taxon>
        <taxon>Candidatus Giovannoniibacteriota</taxon>
    </lineage>
</organism>
<protein>
    <submittedName>
        <fullName evidence="2">Uncharacterized protein</fullName>
    </submittedName>
</protein>
<accession>A0A1F5XIL5</accession>
<name>A0A1F5XIL5_9BACT</name>
<feature type="transmembrane region" description="Helical" evidence="1">
    <location>
        <begin position="118"/>
        <end position="139"/>
    </location>
</feature>
<sequence length="184" mass="19747">MNHNQHDLLQDFAIIALSILIAVFLAATDILAEILTSAQELKLLGSFIAGLFFTSVFTVAPAAVALGKISQANSALQVAVFGAAGAVIGDLIIFRFVRDRLSEHLAELMKHQGAAKKIWALFKLKSFRWVAFFVGGLIIASPLPDEIGISLMGFSKMNILRFIPASFAFNFAGILLIAAAAKTL</sequence>
<feature type="transmembrane region" description="Helical" evidence="1">
    <location>
        <begin position="12"/>
        <end position="31"/>
    </location>
</feature>
<evidence type="ECO:0000256" key="1">
    <source>
        <dbReference type="SAM" id="Phobius"/>
    </source>
</evidence>
<dbReference type="AlphaFoldDB" id="A0A1F5XIL5"/>
<proteinExistence type="predicted"/>
<keyword evidence="1" id="KW-1133">Transmembrane helix</keyword>
<feature type="transmembrane region" description="Helical" evidence="1">
    <location>
        <begin position="159"/>
        <end position="181"/>
    </location>
</feature>
<feature type="transmembrane region" description="Helical" evidence="1">
    <location>
        <begin position="78"/>
        <end position="97"/>
    </location>
</feature>
<keyword evidence="1" id="KW-0472">Membrane</keyword>
<evidence type="ECO:0000313" key="3">
    <source>
        <dbReference type="Proteomes" id="UP000177346"/>
    </source>
</evidence>
<dbReference type="Proteomes" id="UP000177346">
    <property type="component" value="Unassembled WGS sequence"/>
</dbReference>
<dbReference type="EMBL" id="MFIF01000001">
    <property type="protein sequence ID" value="OGF87719.1"/>
    <property type="molecule type" value="Genomic_DNA"/>
</dbReference>
<reference evidence="2 3" key="1">
    <citation type="journal article" date="2016" name="Nat. Commun.">
        <title>Thousands of microbial genomes shed light on interconnected biogeochemical processes in an aquifer system.</title>
        <authorList>
            <person name="Anantharaman K."/>
            <person name="Brown C.T."/>
            <person name="Hug L.A."/>
            <person name="Sharon I."/>
            <person name="Castelle C.J."/>
            <person name="Probst A.J."/>
            <person name="Thomas B.C."/>
            <person name="Singh A."/>
            <person name="Wilkins M.J."/>
            <person name="Karaoz U."/>
            <person name="Brodie E.L."/>
            <person name="Williams K.H."/>
            <person name="Hubbard S.S."/>
            <person name="Banfield J.F."/>
        </authorList>
    </citation>
    <scope>NUCLEOTIDE SEQUENCE [LARGE SCALE GENOMIC DNA]</scope>
</reference>
<comment type="caution">
    <text evidence="2">The sequence shown here is derived from an EMBL/GenBank/DDBJ whole genome shotgun (WGS) entry which is preliminary data.</text>
</comment>
<evidence type="ECO:0000313" key="2">
    <source>
        <dbReference type="EMBL" id="OGF87719.1"/>
    </source>
</evidence>